<evidence type="ECO:0000313" key="11">
    <source>
        <dbReference type="EMBL" id="KAF1380813.1"/>
    </source>
</evidence>
<evidence type="ECO:0000256" key="6">
    <source>
        <dbReference type="PROSITE-ProRule" id="PRU00024"/>
    </source>
</evidence>
<dbReference type="Proteomes" id="UP000465112">
    <property type="component" value="Chromosome 14"/>
</dbReference>
<dbReference type="Pfam" id="PF00643">
    <property type="entry name" value="zf-B_box"/>
    <property type="match status" value="1"/>
</dbReference>
<evidence type="ECO:0000256" key="4">
    <source>
        <dbReference type="ARBA" id="ARBA00022833"/>
    </source>
</evidence>
<dbReference type="InterPro" id="IPR043136">
    <property type="entry name" value="B30.2/SPRY_sf"/>
</dbReference>
<keyword evidence="4" id="KW-0862">Zinc</keyword>
<keyword evidence="2" id="KW-0479">Metal-binding</keyword>
<dbReference type="InterPro" id="IPR001841">
    <property type="entry name" value="Znf_RING"/>
</dbReference>
<evidence type="ECO:0000256" key="3">
    <source>
        <dbReference type="ARBA" id="ARBA00022771"/>
    </source>
</evidence>
<dbReference type="AlphaFoldDB" id="A0A6A5EXD5"/>
<keyword evidence="3 6" id="KW-0863">Zinc-finger</keyword>
<evidence type="ECO:0000256" key="7">
    <source>
        <dbReference type="SAM" id="Coils"/>
    </source>
</evidence>
<dbReference type="GO" id="GO:0008270">
    <property type="term" value="F:zinc ion binding"/>
    <property type="evidence" value="ECO:0007669"/>
    <property type="project" value="UniProtKB-KW"/>
</dbReference>
<dbReference type="InterPro" id="IPR006574">
    <property type="entry name" value="PRY"/>
</dbReference>
<sequence>MRTIRTLNMTTQTITNMALDVPFKEQFNCCICLDIYTKPATIPCGHTFCLDCIDGFWDTKTKAECPLCKETFRKRPQLRINPGYEQIINFYIRSQEENVDGVGSRKTSLIPLFEPEEIPCDICHGDKSPSVKSPSVKSCLVCQASYCELHLTPHLRDPALHRHQLTDPATFATSHLCRKHHKPLTMFCKKNHKPVCVLCTEREHKHHKTVPMEEENKRVKIRLREMISSIQPMIHTRLRKVNEIQNSVALSKEITEREIESSAQICSMLISAIERQHAGLVAELEKRQQEAERRAEELFQELEEELNDLQMRSSELQHLEHTQNPVHLVQSFPSLRQLPHTREWSEVAVHSDNCMGVVMRAVSKLGDICQELANKLSAEEADKMDQYAVNVTLDPKTASGWLVLSPDRKKVSVSSKKNNSPLSDSPQRFDSCVCVLGKQSFASGRRYWVVEVGDKTDWDLGVARESINRKGAITVRPDRGYWAICRRKGSSLSACAGPSVTLHLQETPKKVGVFLDYEEGSVSFYDAEAKTHIYTYSGCDFTELLYPYFNPCVQEDGKNTAPLIICPVDGGVRKGRDTTIKSAA</sequence>
<dbReference type="PROSITE" id="PS50188">
    <property type="entry name" value="B302_SPRY"/>
    <property type="match status" value="1"/>
</dbReference>
<dbReference type="Pfam" id="PF13765">
    <property type="entry name" value="PRY"/>
    <property type="match status" value="1"/>
</dbReference>
<evidence type="ECO:0000256" key="5">
    <source>
        <dbReference type="ARBA" id="ARBA00022859"/>
    </source>
</evidence>
<evidence type="ECO:0000259" key="9">
    <source>
        <dbReference type="PROSITE" id="PS50119"/>
    </source>
</evidence>
<protein>
    <recommendedName>
        <fullName evidence="13">RING-type E3 ubiquitin transferase</fullName>
    </recommendedName>
</protein>
<name>A0A6A5EXD5_PERFL</name>
<dbReference type="CDD" id="cd19802">
    <property type="entry name" value="Bbox1_TRIM8-like"/>
    <property type="match status" value="1"/>
</dbReference>
<evidence type="ECO:0000259" key="10">
    <source>
        <dbReference type="PROSITE" id="PS50188"/>
    </source>
</evidence>
<feature type="domain" description="B30.2/SPRY" evidence="10">
    <location>
        <begin position="371"/>
        <end position="568"/>
    </location>
</feature>
<dbReference type="CDD" id="cd19769">
    <property type="entry name" value="Bbox2_TRIM16-like"/>
    <property type="match status" value="1"/>
</dbReference>
<dbReference type="OrthoDB" id="365379at2759"/>
<dbReference type="SUPFAM" id="SSF57845">
    <property type="entry name" value="B-box zinc-binding domain"/>
    <property type="match status" value="1"/>
</dbReference>
<dbReference type="Pfam" id="PF13445">
    <property type="entry name" value="zf-RING_UBOX"/>
    <property type="match status" value="1"/>
</dbReference>
<dbReference type="InterPro" id="IPR001870">
    <property type="entry name" value="B30.2/SPRY"/>
</dbReference>
<dbReference type="InterPro" id="IPR003879">
    <property type="entry name" value="Butyrophylin_SPRY"/>
</dbReference>
<dbReference type="CDD" id="cd13733">
    <property type="entry name" value="SPRY_PRY_C-I_1"/>
    <property type="match status" value="1"/>
</dbReference>
<keyword evidence="7" id="KW-0175">Coiled coil</keyword>
<dbReference type="Pfam" id="PF00622">
    <property type="entry name" value="SPRY"/>
    <property type="match status" value="1"/>
</dbReference>
<dbReference type="Gene3D" id="2.60.120.920">
    <property type="match status" value="1"/>
</dbReference>
<keyword evidence="1" id="KW-0399">Innate immunity</keyword>
<dbReference type="PROSITE" id="PS50119">
    <property type="entry name" value="ZF_BBOX"/>
    <property type="match status" value="1"/>
</dbReference>
<dbReference type="InterPro" id="IPR017907">
    <property type="entry name" value="Znf_RING_CS"/>
</dbReference>
<dbReference type="GO" id="GO:0045087">
    <property type="term" value="P:innate immune response"/>
    <property type="evidence" value="ECO:0007669"/>
    <property type="project" value="UniProtKB-KW"/>
</dbReference>
<gene>
    <name evidence="11" type="ORF">PFLUV_G00167900</name>
</gene>
<dbReference type="FunFam" id="2.60.120.920:FF:000004">
    <property type="entry name" value="Butyrophilin subfamily 1 member A1"/>
    <property type="match status" value="1"/>
</dbReference>
<evidence type="ECO:0000259" key="8">
    <source>
        <dbReference type="PROSITE" id="PS50089"/>
    </source>
</evidence>
<dbReference type="InterPro" id="IPR003877">
    <property type="entry name" value="SPRY_dom"/>
</dbReference>
<dbReference type="PROSITE" id="PS50089">
    <property type="entry name" value="ZF_RING_2"/>
    <property type="match status" value="1"/>
</dbReference>
<evidence type="ECO:0008006" key="13">
    <source>
        <dbReference type="Google" id="ProtNLM"/>
    </source>
</evidence>
<evidence type="ECO:0000313" key="12">
    <source>
        <dbReference type="Proteomes" id="UP000465112"/>
    </source>
</evidence>
<reference evidence="11 12" key="1">
    <citation type="submission" date="2019-06" db="EMBL/GenBank/DDBJ databases">
        <title>A chromosome-scale genome assembly of the European perch, Perca fluviatilis.</title>
        <authorList>
            <person name="Roques C."/>
            <person name="Zahm M."/>
            <person name="Cabau C."/>
            <person name="Klopp C."/>
            <person name="Bouchez O."/>
            <person name="Donnadieu C."/>
            <person name="Kuhl H."/>
            <person name="Gislard M."/>
            <person name="Guendouz S."/>
            <person name="Journot L."/>
            <person name="Haffray P."/>
            <person name="Bestin A."/>
            <person name="Morvezen R."/>
            <person name="Feron R."/>
            <person name="Wen M."/>
            <person name="Jouanno E."/>
            <person name="Herpin A."/>
            <person name="Schartl M."/>
            <person name="Postlethwait J."/>
            <person name="Schaerlinger B."/>
            <person name="Chardard D."/>
            <person name="Lecocq T."/>
            <person name="Poncet C."/>
            <person name="Jaffrelo L."/>
            <person name="Lampietro C."/>
            <person name="Guiguen Y."/>
        </authorList>
    </citation>
    <scope>NUCLEOTIDE SEQUENCE [LARGE SCALE GENOMIC DNA]</scope>
    <source>
        <tissue evidence="11">Blood</tissue>
    </source>
</reference>
<dbReference type="SMART" id="SM00449">
    <property type="entry name" value="SPRY"/>
    <property type="match status" value="1"/>
</dbReference>
<dbReference type="Gene3D" id="4.10.830.40">
    <property type="match status" value="1"/>
</dbReference>
<dbReference type="InterPro" id="IPR013320">
    <property type="entry name" value="ConA-like_dom_sf"/>
</dbReference>
<dbReference type="InterPro" id="IPR051051">
    <property type="entry name" value="E3_ubiq-ligase_TRIM/RNF"/>
</dbReference>
<keyword evidence="12" id="KW-1185">Reference proteome</keyword>
<dbReference type="Gene3D" id="3.30.40.10">
    <property type="entry name" value="Zinc/RING finger domain, C3HC4 (zinc finger)"/>
    <property type="match status" value="1"/>
</dbReference>
<dbReference type="SUPFAM" id="SSF49899">
    <property type="entry name" value="Concanavalin A-like lectins/glucanases"/>
    <property type="match status" value="1"/>
</dbReference>
<dbReference type="InterPro" id="IPR058030">
    <property type="entry name" value="TRIM8/14/16/25/29/45/65_CC"/>
</dbReference>
<feature type="domain" description="RING-type" evidence="8">
    <location>
        <begin position="29"/>
        <end position="69"/>
    </location>
</feature>
<dbReference type="InterPro" id="IPR013083">
    <property type="entry name" value="Znf_RING/FYVE/PHD"/>
</dbReference>
<feature type="domain" description="B box-type" evidence="9">
    <location>
        <begin position="172"/>
        <end position="212"/>
    </location>
</feature>
<dbReference type="PROSITE" id="PS00518">
    <property type="entry name" value="ZF_RING_1"/>
    <property type="match status" value="1"/>
</dbReference>
<evidence type="ECO:0000256" key="2">
    <source>
        <dbReference type="ARBA" id="ARBA00022723"/>
    </source>
</evidence>
<dbReference type="Pfam" id="PF25600">
    <property type="entry name" value="TRIM_CC"/>
    <property type="match status" value="1"/>
</dbReference>
<dbReference type="PRINTS" id="PR01407">
    <property type="entry name" value="BUTYPHLNCDUF"/>
</dbReference>
<dbReference type="InterPro" id="IPR027370">
    <property type="entry name" value="Znf-RING_euk"/>
</dbReference>
<accession>A0A6A5EXD5</accession>
<keyword evidence="5" id="KW-0391">Immunity</keyword>
<dbReference type="PANTHER" id="PTHR25465:SF32">
    <property type="entry name" value="BLOODTHIRSTY-RELATED GENE FAMILY, MEMBER 16 ISOFORM X1-RELATED"/>
    <property type="match status" value="1"/>
</dbReference>
<dbReference type="Gene3D" id="3.30.160.60">
    <property type="entry name" value="Classic Zinc Finger"/>
    <property type="match status" value="1"/>
</dbReference>
<dbReference type="PANTHER" id="PTHR25465">
    <property type="entry name" value="B-BOX DOMAIN CONTAINING"/>
    <property type="match status" value="1"/>
</dbReference>
<dbReference type="EMBL" id="VHII01000014">
    <property type="protein sequence ID" value="KAF1380813.1"/>
    <property type="molecule type" value="Genomic_DNA"/>
</dbReference>
<dbReference type="SMART" id="SM00589">
    <property type="entry name" value="PRY"/>
    <property type="match status" value="1"/>
</dbReference>
<organism evidence="11 12">
    <name type="scientific">Perca fluviatilis</name>
    <name type="common">European perch</name>
    <dbReference type="NCBI Taxonomy" id="8168"/>
    <lineage>
        <taxon>Eukaryota</taxon>
        <taxon>Metazoa</taxon>
        <taxon>Chordata</taxon>
        <taxon>Craniata</taxon>
        <taxon>Vertebrata</taxon>
        <taxon>Euteleostomi</taxon>
        <taxon>Actinopterygii</taxon>
        <taxon>Neopterygii</taxon>
        <taxon>Teleostei</taxon>
        <taxon>Neoteleostei</taxon>
        <taxon>Acanthomorphata</taxon>
        <taxon>Eupercaria</taxon>
        <taxon>Perciformes</taxon>
        <taxon>Percoidei</taxon>
        <taxon>Percidae</taxon>
        <taxon>Percinae</taxon>
        <taxon>Perca</taxon>
    </lineage>
</organism>
<proteinExistence type="predicted"/>
<comment type="caution">
    <text evidence="11">The sequence shown here is derived from an EMBL/GenBank/DDBJ whole genome shotgun (WGS) entry which is preliminary data.</text>
</comment>
<dbReference type="SUPFAM" id="SSF57850">
    <property type="entry name" value="RING/U-box"/>
    <property type="match status" value="1"/>
</dbReference>
<feature type="coiled-coil region" evidence="7">
    <location>
        <begin position="270"/>
        <end position="319"/>
    </location>
</feature>
<dbReference type="InterPro" id="IPR000315">
    <property type="entry name" value="Znf_B-box"/>
</dbReference>
<dbReference type="GO" id="GO:0005737">
    <property type="term" value="C:cytoplasm"/>
    <property type="evidence" value="ECO:0007669"/>
    <property type="project" value="UniProtKB-ARBA"/>
</dbReference>
<evidence type="ECO:0000256" key="1">
    <source>
        <dbReference type="ARBA" id="ARBA00022588"/>
    </source>
</evidence>
<dbReference type="SMART" id="SM00184">
    <property type="entry name" value="RING"/>
    <property type="match status" value="1"/>
</dbReference>